<organism evidence="2 3">
    <name type="scientific">Leptobrachium leishanense</name>
    <name type="common">Leishan spiny toad</name>
    <dbReference type="NCBI Taxonomy" id="445787"/>
    <lineage>
        <taxon>Eukaryota</taxon>
        <taxon>Metazoa</taxon>
        <taxon>Chordata</taxon>
        <taxon>Craniata</taxon>
        <taxon>Vertebrata</taxon>
        <taxon>Euteleostomi</taxon>
        <taxon>Amphibia</taxon>
        <taxon>Batrachia</taxon>
        <taxon>Anura</taxon>
        <taxon>Pelobatoidea</taxon>
        <taxon>Megophryidae</taxon>
        <taxon>Leptobrachium</taxon>
    </lineage>
</organism>
<dbReference type="Proteomes" id="UP000694569">
    <property type="component" value="Unplaced"/>
</dbReference>
<keyword evidence="3" id="KW-1185">Reference proteome</keyword>
<keyword evidence="1" id="KW-1133">Transmembrane helix</keyword>
<reference evidence="2" key="2">
    <citation type="submission" date="2025-09" db="UniProtKB">
        <authorList>
            <consortium name="Ensembl"/>
        </authorList>
    </citation>
    <scope>IDENTIFICATION</scope>
</reference>
<proteinExistence type="predicted"/>
<keyword evidence="1" id="KW-0472">Membrane</keyword>
<name>A0A8C5LVC4_9ANUR</name>
<accession>A0A8C5LVC4</accession>
<dbReference type="Ensembl" id="ENSLLET00000003946.1">
    <property type="protein sequence ID" value="ENSLLEP00000003770.1"/>
    <property type="gene ID" value="ENSLLEG00000002431.1"/>
</dbReference>
<feature type="transmembrane region" description="Helical" evidence="1">
    <location>
        <begin position="29"/>
        <end position="50"/>
    </location>
</feature>
<keyword evidence="1" id="KW-0812">Transmembrane</keyword>
<protein>
    <submittedName>
        <fullName evidence="2">Uncharacterized protein</fullName>
    </submittedName>
</protein>
<evidence type="ECO:0000313" key="3">
    <source>
        <dbReference type="Proteomes" id="UP000694569"/>
    </source>
</evidence>
<dbReference type="OrthoDB" id="2126698at2759"/>
<feature type="transmembrane region" description="Helical" evidence="1">
    <location>
        <begin position="56"/>
        <end position="78"/>
    </location>
</feature>
<reference evidence="2" key="1">
    <citation type="submission" date="2025-08" db="UniProtKB">
        <authorList>
            <consortium name="Ensembl"/>
        </authorList>
    </citation>
    <scope>IDENTIFICATION</scope>
</reference>
<dbReference type="GeneTree" id="ENSGT00940000163327"/>
<sequence>SPSFFCGLRTTEGTCGGVLRGTGRQKIGAIMNAVGYYLVGLPIGISLMFAAKLGVVGLWIGMITCVFLQASFYCAYVLRLNWNKAVEEAQVRAGVKKEKPDPVPTTLQNETNSSTMIENGKPTMKIYCYIFLQIFRAKQVIACARSFYITTIVLFSLH</sequence>
<dbReference type="AlphaFoldDB" id="A0A8C5LVC4"/>
<evidence type="ECO:0000313" key="2">
    <source>
        <dbReference type="Ensembl" id="ENSLLEP00000003770.1"/>
    </source>
</evidence>
<evidence type="ECO:0000256" key="1">
    <source>
        <dbReference type="SAM" id="Phobius"/>
    </source>
</evidence>